<evidence type="ECO:0000313" key="4">
    <source>
        <dbReference type="EMBL" id="MBE9079520.1"/>
    </source>
</evidence>
<comment type="caution">
    <text evidence="4">The sequence shown here is derived from an EMBL/GenBank/DDBJ whole genome shotgun (WGS) entry which is preliminary data.</text>
</comment>
<evidence type="ECO:0000256" key="1">
    <source>
        <dbReference type="PROSITE-ProRule" id="PRU00339"/>
    </source>
</evidence>
<keyword evidence="5" id="KW-1185">Reference proteome</keyword>
<evidence type="ECO:0000313" key="5">
    <source>
        <dbReference type="Proteomes" id="UP000636505"/>
    </source>
</evidence>
<feature type="transmembrane region" description="Helical" evidence="2">
    <location>
        <begin position="642"/>
        <end position="665"/>
    </location>
</feature>
<dbReference type="InterPro" id="IPR024983">
    <property type="entry name" value="CHAT_dom"/>
</dbReference>
<accession>A0A8J7DPD7</accession>
<reference evidence="4" key="1">
    <citation type="submission" date="2020-10" db="EMBL/GenBank/DDBJ databases">
        <authorList>
            <person name="Castelo-Branco R."/>
            <person name="Eusebio N."/>
            <person name="Adriana R."/>
            <person name="Vieira A."/>
            <person name="Brugerolle De Fraissinette N."/>
            <person name="Rezende De Castro R."/>
            <person name="Schneider M.P."/>
            <person name="Vasconcelos V."/>
            <person name="Leao P.N."/>
        </authorList>
    </citation>
    <scope>NUCLEOTIDE SEQUENCE</scope>
    <source>
        <strain evidence="4">LEGE 07310</strain>
    </source>
</reference>
<keyword evidence="1" id="KW-0802">TPR repeat</keyword>
<feature type="repeat" description="TPR" evidence="1">
    <location>
        <begin position="778"/>
        <end position="811"/>
    </location>
</feature>
<dbReference type="EMBL" id="JADEXG010000058">
    <property type="protein sequence ID" value="MBE9079520.1"/>
    <property type="molecule type" value="Genomic_DNA"/>
</dbReference>
<dbReference type="SUPFAM" id="SSF48452">
    <property type="entry name" value="TPR-like"/>
    <property type="match status" value="1"/>
</dbReference>
<dbReference type="AlphaFoldDB" id="A0A8J7DPD7"/>
<evidence type="ECO:0000256" key="2">
    <source>
        <dbReference type="SAM" id="Phobius"/>
    </source>
</evidence>
<feature type="domain" description="CHAT" evidence="3">
    <location>
        <begin position="105"/>
        <end position="409"/>
    </location>
</feature>
<keyword evidence="2" id="KW-1133">Transmembrane helix</keyword>
<proteinExistence type="predicted"/>
<keyword evidence="2" id="KW-0812">Transmembrane</keyword>
<sequence length="913" mass="100208">MANLPARSQSEASQGCEASVIQEFDISITAVGDDRYLVRTENVASGVPIAEEQVYWPVRQWLEQSQRLMHDPLLGLLQGQSLRQSQPTGAAPLRAGTAEGSLFALGQELYNSLFQGLLRDSWLAAQGVAQNRQNLLRLRLGIKDAFLQRLPWEILRSGDRPLATGTDVAFSRYDTDLLQGRQSATLLVPDFSQPLRILMVVASPEDQARLELLQEVHQLQTELTPMGHFRSGPEGSNGSRLQQPLDVRLTLLEQPGRAELTQALEQEDYQVLHYAGHSNLGDTGGDLFLVSRQTGLTERLSGEDLAGLLVNNGIKLAVFNSCRGAYSSSQASEPGWQEQNLAQALLGRGVPSVIAMAERIPDGVAIAFTRLLYRNLKQRYPIDLSLNRTRQGLISAYGSDQFYWALPILYMQPSFDGYLANRAGSQRESWADPFAAIFADSEPHWEGARSHLLPLVVDETSEPPTAADELDQAMDMATELEALESLETIERLDAESIEPPVPELDFLDEADINNLVKRLEQSGPEPRLPNFGAQAEGTDHLSEIIQQLSQSVPAEEMMPVQPDELLLPEALDLSEQELYDPLFEEPVSEESPTPAAADHTTVDKTTTAFAAAEATDRPAGTARPTPLRAVLGGSVQPRRRRLALMTIGAVAVATALAAVGLTAVLNRADRPTAETQALLDGITAPSTQEALGQVQLSLINNDLDAAAIAVNTLIRQNQPAAALTMLMSATPEQKADPILAFLTGRAQWTLVKQGVREYSPADALRSWQTAIRAESDWMEIWTALGFAQYAVNDFDRAAESWQQAIRLAEQRPATESVALFGPRPSQYILNAYAGLAMANLKLAEIEFEAEERAALYEEAVESYLKVFTEAPLAFQPQELGNNWLWLEPAIDDWRAAETQLAPYLPAENPFESP</sequence>
<dbReference type="Gene3D" id="1.25.40.10">
    <property type="entry name" value="Tetratricopeptide repeat domain"/>
    <property type="match status" value="1"/>
</dbReference>
<dbReference type="InterPro" id="IPR011990">
    <property type="entry name" value="TPR-like_helical_dom_sf"/>
</dbReference>
<dbReference type="PROSITE" id="PS50005">
    <property type="entry name" value="TPR"/>
    <property type="match status" value="1"/>
</dbReference>
<dbReference type="InterPro" id="IPR019734">
    <property type="entry name" value="TPR_rpt"/>
</dbReference>
<organism evidence="4 5">
    <name type="scientific">Vasconcelosia minhoensis LEGE 07310</name>
    <dbReference type="NCBI Taxonomy" id="915328"/>
    <lineage>
        <taxon>Bacteria</taxon>
        <taxon>Bacillati</taxon>
        <taxon>Cyanobacteriota</taxon>
        <taxon>Cyanophyceae</taxon>
        <taxon>Nodosilineales</taxon>
        <taxon>Cymatolegaceae</taxon>
        <taxon>Vasconcelosia</taxon>
        <taxon>Vasconcelosia minhoensis</taxon>
    </lineage>
</organism>
<evidence type="ECO:0000259" key="3">
    <source>
        <dbReference type="Pfam" id="PF12770"/>
    </source>
</evidence>
<dbReference type="Pfam" id="PF12770">
    <property type="entry name" value="CHAT"/>
    <property type="match status" value="1"/>
</dbReference>
<keyword evidence="2" id="KW-0472">Membrane</keyword>
<gene>
    <name evidence="4" type="ORF">IQ241_19840</name>
</gene>
<dbReference type="Proteomes" id="UP000636505">
    <property type="component" value="Unassembled WGS sequence"/>
</dbReference>
<name>A0A8J7DPD7_9CYAN</name>
<protein>
    <submittedName>
        <fullName evidence="4">CHAT domain-containing protein</fullName>
    </submittedName>
</protein>